<dbReference type="EMBL" id="CP000125">
    <property type="protein sequence ID" value="ABA52809.1"/>
    <property type="molecule type" value="Genomic_DNA"/>
</dbReference>
<reference evidence="1 2" key="1">
    <citation type="submission" date="2005-09" db="EMBL/GenBank/DDBJ databases">
        <authorList>
            <person name="Woods D.E."/>
            <person name="Nierman W.C."/>
        </authorList>
    </citation>
    <scope>NUCLEOTIDE SEQUENCE [LARGE SCALE GENOMIC DNA]</scope>
    <source>
        <strain evidence="1 2">1710b</strain>
    </source>
</reference>
<evidence type="ECO:0000313" key="1">
    <source>
        <dbReference type="EMBL" id="ABA52809.1"/>
    </source>
</evidence>
<organism evidence="1 2">
    <name type="scientific">Burkholderia pseudomallei (strain 1710b)</name>
    <dbReference type="NCBI Taxonomy" id="320372"/>
    <lineage>
        <taxon>Bacteria</taxon>
        <taxon>Pseudomonadati</taxon>
        <taxon>Pseudomonadota</taxon>
        <taxon>Betaproteobacteria</taxon>
        <taxon>Burkholderiales</taxon>
        <taxon>Burkholderiaceae</taxon>
        <taxon>Burkholderia</taxon>
        <taxon>pseudomallei group</taxon>
    </lineage>
</organism>
<dbReference type="AlphaFoldDB" id="Q3JHR4"/>
<proteinExistence type="predicted"/>
<dbReference type="EnsemblBacteria" id="ABA52809">
    <property type="protein sequence ID" value="ABA52809"/>
    <property type="gene ID" value="BURPS1710b_A1731"/>
</dbReference>
<gene>
    <name evidence="1" type="ordered locus">BURPS1710b_A1731</name>
</gene>
<protein>
    <submittedName>
        <fullName evidence="1">Uncharacterized protein</fullName>
    </submittedName>
</protein>
<dbReference type="KEGG" id="bpm:BURPS1710b_A1731"/>
<sequence>MKSEQSTPFHWISLAEKPADGAVPGTICAPVPERCAVHVMPLLLAPDVLPALEFR</sequence>
<dbReference type="Proteomes" id="UP000002700">
    <property type="component" value="Chromosome II"/>
</dbReference>
<evidence type="ECO:0000313" key="2">
    <source>
        <dbReference type="Proteomes" id="UP000002700"/>
    </source>
</evidence>
<dbReference type="HOGENOM" id="CLU_3023203_0_0_4"/>
<name>Q3JHR4_BURP1</name>
<accession>Q3JHR4</accession>